<dbReference type="Proteomes" id="UP000481153">
    <property type="component" value="Unassembled WGS sequence"/>
</dbReference>
<proteinExistence type="predicted"/>
<evidence type="ECO:0000313" key="3">
    <source>
        <dbReference type="Proteomes" id="UP000481153"/>
    </source>
</evidence>
<accession>A0A6G0X217</accession>
<organism evidence="2 3">
    <name type="scientific">Aphanomyces euteiches</name>
    <dbReference type="NCBI Taxonomy" id="100861"/>
    <lineage>
        <taxon>Eukaryota</taxon>
        <taxon>Sar</taxon>
        <taxon>Stramenopiles</taxon>
        <taxon>Oomycota</taxon>
        <taxon>Saprolegniomycetes</taxon>
        <taxon>Saprolegniales</taxon>
        <taxon>Verrucalvaceae</taxon>
        <taxon>Aphanomyces</taxon>
    </lineage>
</organism>
<keyword evidence="3" id="KW-1185">Reference proteome</keyword>
<protein>
    <submittedName>
        <fullName evidence="2">Uncharacterized protein</fullName>
    </submittedName>
</protein>
<evidence type="ECO:0000313" key="2">
    <source>
        <dbReference type="EMBL" id="KAF0733816.1"/>
    </source>
</evidence>
<reference evidence="2 3" key="1">
    <citation type="submission" date="2019-07" db="EMBL/GenBank/DDBJ databases">
        <title>Genomics analysis of Aphanomyces spp. identifies a new class of oomycete effector associated with host adaptation.</title>
        <authorList>
            <person name="Gaulin E."/>
        </authorList>
    </citation>
    <scope>NUCLEOTIDE SEQUENCE [LARGE SCALE GENOMIC DNA]</scope>
    <source>
        <strain evidence="2 3">ATCC 201684</strain>
    </source>
</reference>
<feature type="transmembrane region" description="Helical" evidence="1">
    <location>
        <begin position="45"/>
        <end position="64"/>
    </location>
</feature>
<comment type="caution">
    <text evidence="2">The sequence shown here is derived from an EMBL/GenBank/DDBJ whole genome shotgun (WGS) entry which is preliminary data.</text>
</comment>
<sequence length="161" mass="17416">MLAVQAALVAHVSSLPDTGKAASYFDTISRPLAAMLGIAFGFSTNFHASFRVGVVIVLAALVAVDTVSEVHYVSILSCAKKGATCTDVSTMTTDRLQVLIFRDLFAIALELWALLVTAYLCVAVGACHSRYTPRQLSISNPYSNIRDLLAKHHPDHFKYSV</sequence>
<keyword evidence="1" id="KW-0812">Transmembrane</keyword>
<evidence type="ECO:0000256" key="1">
    <source>
        <dbReference type="SAM" id="Phobius"/>
    </source>
</evidence>
<feature type="transmembrane region" description="Helical" evidence="1">
    <location>
        <begin position="104"/>
        <end position="126"/>
    </location>
</feature>
<keyword evidence="1" id="KW-0472">Membrane</keyword>
<dbReference type="VEuPathDB" id="FungiDB:AeMF1_010137"/>
<name>A0A6G0X217_9STRA</name>
<dbReference type="AlphaFoldDB" id="A0A6G0X217"/>
<dbReference type="EMBL" id="VJMJ01000119">
    <property type="protein sequence ID" value="KAF0733816.1"/>
    <property type="molecule type" value="Genomic_DNA"/>
</dbReference>
<keyword evidence="1" id="KW-1133">Transmembrane helix</keyword>
<gene>
    <name evidence="2" type="ORF">Ae201684_009381</name>
</gene>